<keyword evidence="3" id="KW-1185">Reference proteome</keyword>
<name>A0ABD0UUT6_DENTH</name>
<feature type="compositionally biased region" description="Polar residues" evidence="1">
    <location>
        <begin position="248"/>
        <end position="273"/>
    </location>
</feature>
<dbReference type="EMBL" id="JANQDX010000013">
    <property type="protein sequence ID" value="KAL0914196.1"/>
    <property type="molecule type" value="Genomic_DNA"/>
</dbReference>
<feature type="compositionally biased region" description="Gly residues" evidence="1">
    <location>
        <begin position="140"/>
        <end position="150"/>
    </location>
</feature>
<feature type="compositionally biased region" description="Polar residues" evidence="1">
    <location>
        <begin position="432"/>
        <end position="456"/>
    </location>
</feature>
<feature type="region of interest" description="Disordered" evidence="1">
    <location>
        <begin position="358"/>
        <end position="485"/>
    </location>
</feature>
<accession>A0ABD0UUT6</accession>
<sequence>MSCRVRINLSVFVSKSSKHSCKHTDIDVMCQLFHKRCANHQVNILVSTLTSVCYMMQSRKLPNQDNIETKDTNEVDTCGEKKEVLLSLFGKGGGKGADVDGLGEAGGGAAGRVAAAGGWPSYQLGREGWGREWGHRRGGGRLGQQSGGAGVAWDSSGGKVEGEEPWEMEEKEEWWMLCASSLRAMLSGKEEVTQQPPNPTLSKEKGRGKANGQAQKTYSSPRFNIPASHKCHGKTSAGKGRTEEQKQVPKQNTQKPNRQPSSRNTKPSTGNRGDQQETEGIDRKPKGQTQTKKTSDHSAKVAINTSKEMSNKAPLLPHKICQVASSKTSRLTTPSKSTWSGSFSLLLPPSINNNLPFNGNYLPDLDKEKEEVSQQPPNHINPKEKGKGKGQQPRTDSQDQLSGQQPSQPKRPQKSAEYRSRNSRKKGKPRSQKSSPNSQHRTPTDGTRTANQQKTQRPQDREPKGCWTGTEKPTHTRKGQVVAGSGGRWWPAVAEVVAGGGRGGGRRWPEMVGCGRRWWPAVAEGGGRRWWPEVVAGGGGQFKPSQVVASLIDVCIHPTLPSMSFVEVVRNKAKPCQVIGRTRRENIVVKGGVTWMKDHLSESHRNTASQAKVPHIVREEIKAYMN</sequence>
<feature type="region of interest" description="Disordered" evidence="1">
    <location>
        <begin position="135"/>
        <end position="166"/>
    </location>
</feature>
<evidence type="ECO:0000313" key="2">
    <source>
        <dbReference type="EMBL" id="KAL0914196.1"/>
    </source>
</evidence>
<dbReference type="Proteomes" id="UP001552299">
    <property type="component" value="Unassembled WGS sequence"/>
</dbReference>
<feature type="region of interest" description="Disordered" evidence="1">
    <location>
        <begin position="187"/>
        <end position="341"/>
    </location>
</feature>
<comment type="caution">
    <text evidence="2">The sequence shown here is derived from an EMBL/GenBank/DDBJ whole genome shotgun (WGS) entry which is preliminary data.</text>
</comment>
<protein>
    <submittedName>
        <fullName evidence="2">Uncharacterized protein</fullName>
    </submittedName>
</protein>
<feature type="compositionally biased region" description="Polar residues" evidence="1">
    <location>
        <begin position="212"/>
        <end position="222"/>
    </location>
</feature>
<evidence type="ECO:0000313" key="3">
    <source>
        <dbReference type="Proteomes" id="UP001552299"/>
    </source>
</evidence>
<feature type="compositionally biased region" description="Polar residues" evidence="1">
    <location>
        <begin position="392"/>
        <end position="403"/>
    </location>
</feature>
<dbReference type="AlphaFoldDB" id="A0ABD0UUT6"/>
<evidence type="ECO:0000256" key="1">
    <source>
        <dbReference type="SAM" id="MobiDB-lite"/>
    </source>
</evidence>
<reference evidence="2 3" key="1">
    <citation type="journal article" date="2024" name="Plant Biotechnol. J.">
        <title>Dendrobium thyrsiflorum genome and its molecular insights into genes involved in important horticultural traits.</title>
        <authorList>
            <person name="Chen B."/>
            <person name="Wang J.Y."/>
            <person name="Zheng P.J."/>
            <person name="Li K.L."/>
            <person name="Liang Y.M."/>
            <person name="Chen X.F."/>
            <person name="Zhang C."/>
            <person name="Zhao X."/>
            <person name="He X."/>
            <person name="Zhang G.Q."/>
            <person name="Liu Z.J."/>
            <person name="Xu Q."/>
        </authorList>
    </citation>
    <scope>NUCLEOTIDE SEQUENCE [LARGE SCALE GENOMIC DNA]</scope>
    <source>
        <strain evidence="2">GZMU011</strain>
    </source>
</reference>
<organism evidence="2 3">
    <name type="scientific">Dendrobium thyrsiflorum</name>
    <name type="common">Pinecone-like raceme dendrobium</name>
    <name type="synonym">Orchid</name>
    <dbReference type="NCBI Taxonomy" id="117978"/>
    <lineage>
        <taxon>Eukaryota</taxon>
        <taxon>Viridiplantae</taxon>
        <taxon>Streptophyta</taxon>
        <taxon>Embryophyta</taxon>
        <taxon>Tracheophyta</taxon>
        <taxon>Spermatophyta</taxon>
        <taxon>Magnoliopsida</taxon>
        <taxon>Liliopsida</taxon>
        <taxon>Asparagales</taxon>
        <taxon>Orchidaceae</taxon>
        <taxon>Epidendroideae</taxon>
        <taxon>Malaxideae</taxon>
        <taxon>Dendrobiinae</taxon>
        <taxon>Dendrobium</taxon>
    </lineage>
</organism>
<feature type="compositionally biased region" description="Polar residues" evidence="1">
    <location>
        <begin position="323"/>
        <end position="341"/>
    </location>
</feature>
<proteinExistence type="predicted"/>
<gene>
    <name evidence="2" type="ORF">M5K25_017707</name>
</gene>
<feature type="compositionally biased region" description="Basic residues" evidence="1">
    <location>
        <begin position="421"/>
        <end position="431"/>
    </location>
</feature>